<reference evidence="8 9" key="1">
    <citation type="submission" date="2024-03" db="EMBL/GenBank/DDBJ databases">
        <title>Complete genome sequence of the green alga Chloropicon roscoffensis RCC1871.</title>
        <authorList>
            <person name="Lemieux C."/>
            <person name="Pombert J.-F."/>
            <person name="Otis C."/>
            <person name="Turmel M."/>
        </authorList>
    </citation>
    <scope>NUCLEOTIDE SEQUENCE [LARGE SCALE GENOMIC DNA]</scope>
    <source>
        <strain evidence="8 9">RCC1871</strain>
    </source>
</reference>
<name>A0AAX4PFJ0_9CHLO</name>
<gene>
    <name evidence="8" type="ORF">HKI87_10g64050</name>
</gene>
<keyword evidence="9" id="KW-1185">Reference proteome</keyword>
<keyword evidence="4" id="KW-0677">Repeat</keyword>
<evidence type="ECO:0000256" key="6">
    <source>
        <dbReference type="ARBA" id="ARBA00025767"/>
    </source>
</evidence>
<dbReference type="GO" id="GO:0034388">
    <property type="term" value="C:Pwp2p-containing subcomplex of 90S preribosome"/>
    <property type="evidence" value="ECO:0007669"/>
    <property type="project" value="TreeGrafter"/>
</dbReference>
<dbReference type="EMBL" id="CP151510">
    <property type="protein sequence ID" value="WZN64848.1"/>
    <property type="molecule type" value="Genomic_DNA"/>
</dbReference>
<dbReference type="InterPro" id="IPR015943">
    <property type="entry name" value="WD40/YVTN_repeat-like_dom_sf"/>
</dbReference>
<evidence type="ECO:0000256" key="2">
    <source>
        <dbReference type="ARBA" id="ARBA00022552"/>
    </source>
</evidence>
<dbReference type="Proteomes" id="UP001472866">
    <property type="component" value="Chromosome 10"/>
</dbReference>
<protein>
    <submittedName>
        <fullName evidence="8">U3 small nucleolar RNA-associated protein</fullName>
    </submittedName>
</protein>
<sequence length="541" mass="58661">MADEFENEEGLDLESMGGVSENLASSGKKRKSARAKKAKAKVQEEVEEEEEGEEGKKKARLSNAEKVRAASLEDELFGRASFAPDDEDQDDEDEKATTSGDTETPLFVIDTAGGSAGDLVAAGEAARGEVEASGARKPAWVDEGEEDVTVGIAGESRRRKLRRDVAETEVGGEVFSERLRDKYRELSGPRSHAWAALKPRGAEREAPSDAIMRRSGSLLAPRGASLLPKVIEATRVKDANVTEPSASVLQAIEFHPKSLLMITAGFDKMLRVFDVDGVKNPKVRAAFFEDLPIRRAKFVDDATVLCAGRRPYCYKYNVETGAVSRIPQVSGMEGSSLENFSVGKDLRCVSFLGRNGEVCLVSSKTNRKVAELRVDHRATCAAFASDRELAVTNSVGEVTRWDLRTYRCLDRFSDEGNLKATALAAGSGYWAVGSESGVCNVYAGQLGGSGPKKAVMNLTTKCDHLSFAPSGELLAISSSMKRDALRLVHLPTCTTYQNWPTSKTPLHYVHCTAFSPQSGYLAVGNARGKCLLYRLGHYPEA</sequence>
<feature type="compositionally biased region" description="Acidic residues" evidence="7">
    <location>
        <begin position="84"/>
        <end position="94"/>
    </location>
</feature>
<comment type="subcellular location">
    <subcellularLocation>
        <location evidence="1">Nucleus</location>
        <location evidence="1">Nucleolus</location>
    </subcellularLocation>
</comment>
<evidence type="ECO:0000256" key="7">
    <source>
        <dbReference type="SAM" id="MobiDB-lite"/>
    </source>
</evidence>
<evidence type="ECO:0000313" key="8">
    <source>
        <dbReference type="EMBL" id="WZN64848.1"/>
    </source>
</evidence>
<dbReference type="InterPro" id="IPR036322">
    <property type="entry name" value="WD40_repeat_dom_sf"/>
</dbReference>
<dbReference type="SUPFAM" id="SSF50978">
    <property type="entry name" value="WD40 repeat-like"/>
    <property type="match status" value="1"/>
</dbReference>
<keyword evidence="3" id="KW-0853">WD repeat</keyword>
<dbReference type="Gene3D" id="2.130.10.10">
    <property type="entry name" value="YVTN repeat-like/Quinoprotein amine dehydrogenase"/>
    <property type="match status" value="1"/>
</dbReference>
<feature type="compositionally biased region" description="Basic residues" evidence="7">
    <location>
        <begin position="27"/>
        <end position="40"/>
    </location>
</feature>
<accession>A0AAX4PFJ0</accession>
<feature type="region of interest" description="Disordered" evidence="7">
    <location>
        <begin position="1"/>
        <end position="109"/>
    </location>
</feature>
<dbReference type="AlphaFoldDB" id="A0AAX4PFJ0"/>
<feature type="compositionally biased region" description="Acidic residues" evidence="7">
    <location>
        <begin position="1"/>
        <end position="12"/>
    </location>
</feature>
<dbReference type="PANTHER" id="PTHR18359:SF0">
    <property type="entry name" value="U3 SMALL NUCLEOLAR RNA-ASSOCIATED PROTEIN 18 HOMOLOG"/>
    <property type="match status" value="1"/>
</dbReference>
<dbReference type="PANTHER" id="PTHR18359">
    <property type="entry name" value="WD-REPEAT PROTEIN-RELATED"/>
    <property type="match status" value="1"/>
</dbReference>
<keyword evidence="5" id="KW-0539">Nucleus</keyword>
<evidence type="ECO:0000256" key="5">
    <source>
        <dbReference type="ARBA" id="ARBA00023242"/>
    </source>
</evidence>
<dbReference type="InterPro" id="IPR001680">
    <property type="entry name" value="WD40_rpt"/>
</dbReference>
<comment type="similarity">
    <text evidence="6">Belongs to the WD repeat UTP18 family.</text>
</comment>
<dbReference type="GO" id="GO:0006364">
    <property type="term" value="P:rRNA processing"/>
    <property type="evidence" value="ECO:0007669"/>
    <property type="project" value="UniProtKB-KW"/>
</dbReference>
<dbReference type="GO" id="GO:0032040">
    <property type="term" value="C:small-subunit processome"/>
    <property type="evidence" value="ECO:0007669"/>
    <property type="project" value="TreeGrafter"/>
</dbReference>
<dbReference type="InterPro" id="IPR045161">
    <property type="entry name" value="Utp18"/>
</dbReference>
<evidence type="ECO:0000256" key="3">
    <source>
        <dbReference type="ARBA" id="ARBA00022574"/>
    </source>
</evidence>
<keyword evidence="2" id="KW-0698">rRNA processing</keyword>
<evidence type="ECO:0000256" key="1">
    <source>
        <dbReference type="ARBA" id="ARBA00004604"/>
    </source>
</evidence>
<evidence type="ECO:0000313" key="9">
    <source>
        <dbReference type="Proteomes" id="UP001472866"/>
    </source>
</evidence>
<evidence type="ECO:0000256" key="4">
    <source>
        <dbReference type="ARBA" id="ARBA00022737"/>
    </source>
</evidence>
<dbReference type="SMART" id="SM00320">
    <property type="entry name" value="WD40"/>
    <property type="match status" value="4"/>
</dbReference>
<organism evidence="8 9">
    <name type="scientific">Chloropicon roscoffensis</name>
    <dbReference type="NCBI Taxonomy" id="1461544"/>
    <lineage>
        <taxon>Eukaryota</taxon>
        <taxon>Viridiplantae</taxon>
        <taxon>Chlorophyta</taxon>
        <taxon>Chloropicophyceae</taxon>
        <taxon>Chloropicales</taxon>
        <taxon>Chloropicaceae</taxon>
        <taxon>Chloropicon</taxon>
    </lineage>
</organism>
<proteinExistence type="inferred from homology"/>